<reference evidence="2 3" key="2">
    <citation type="submission" date="2013-03" db="EMBL/GenBank/DDBJ databases">
        <title>Diversity in Clostridium botulinum.</title>
        <authorList>
            <person name="Timme R.E."/>
            <person name="Allard M."/>
            <person name="Luo Y."/>
            <person name="Strain E."/>
            <person name="Gonzalez-Escalona N."/>
            <person name="Brown E."/>
        </authorList>
    </citation>
    <scope>NUCLEOTIDE SEQUENCE [LARGE SCALE GENOMIC DNA]</scope>
    <source>
        <strain evidence="2 3">CFSAN001627</strain>
    </source>
</reference>
<dbReference type="Gene3D" id="3.40.50.360">
    <property type="match status" value="1"/>
</dbReference>
<dbReference type="AlphaFoldDB" id="M1ZQ03"/>
<dbReference type="InterPro" id="IPR050104">
    <property type="entry name" value="FMN-dep_NADH:Q_OxRdtase_AzoR1"/>
</dbReference>
<dbReference type="Proteomes" id="UP000011944">
    <property type="component" value="Unassembled WGS sequence"/>
</dbReference>
<dbReference type="InterPro" id="IPR029039">
    <property type="entry name" value="Flavoprotein-like_sf"/>
</dbReference>
<proteinExistence type="predicted"/>
<dbReference type="Pfam" id="PF03358">
    <property type="entry name" value="FMN_red"/>
    <property type="match status" value="1"/>
</dbReference>
<reference evidence="2 3" key="1">
    <citation type="submission" date="2012-10" db="EMBL/GenBank/DDBJ databases">
        <authorList>
            <person name="Strain E.A."/>
            <person name="Brown E."/>
            <person name="Allard M.W."/>
            <person name="Gonzalez-Escalona N."/>
            <person name="Timme R."/>
        </authorList>
    </citation>
    <scope>NUCLEOTIDE SEQUENCE [LARGE SCALE GENOMIC DNA]</scope>
    <source>
        <strain evidence="2 3">CFSAN001627</strain>
    </source>
</reference>
<evidence type="ECO:0000313" key="2">
    <source>
        <dbReference type="EMBL" id="EKN40921.1"/>
    </source>
</evidence>
<dbReference type="PATRIC" id="fig|1232189.3.peg.2584"/>
<protein>
    <submittedName>
        <fullName evidence="2">NADPH-dependent FMN reductase</fullName>
    </submittedName>
</protein>
<evidence type="ECO:0000259" key="1">
    <source>
        <dbReference type="Pfam" id="PF03358"/>
    </source>
</evidence>
<dbReference type="PANTHER" id="PTHR43741:SF4">
    <property type="entry name" value="FMN-DEPENDENT NADH:QUINONE OXIDOREDUCTASE"/>
    <property type="match status" value="1"/>
</dbReference>
<dbReference type="GO" id="GO:0016491">
    <property type="term" value="F:oxidoreductase activity"/>
    <property type="evidence" value="ECO:0007669"/>
    <property type="project" value="InterPro"/>
</dbReference>
<evidence type="ECO:0000313" key="3">
    <source>
        <dbReference type="Proteomes" id="UP000011944"/>
    </source>
</evidence>
<dbReference type="InterPro" id="IPR005025">
    <property type="entry name" value="FMN_Rdtase-like_dom"/>
</dbReference>
<sequence length="97" mass="10876">MQDIYKSVEKADVLILATPVYVFNMTAQLKTFLDRLYAVDHNTLLNKKIVLLTTYGDSSEANSGVKNIVQSITMLSQYLGMEFIQNLNVSTYKGSGF</sequence>
<dbReference type="PANTHER" id="PTHR43741">
    <property type="entry name" value="FMN-DEPENDENT NADH-AZOREDUCTASE 1"/>
    <property type="match status" value="1"/>
</dbReference>
<gene>
    <name evidence="2" type="ORF">CFSAN001627_16443</name>
</gene>
<feature type="domain" description="NADPH-dependent FMN reductase-like" evidence="1">
    <location>
        <begin position="1"/>
        <end position="86"/>
    </location>
</feature>
<dbReference type="EMBL" id="AMXI01001004">
    <property type="protein sequence ID" value="EKN40921.1"/>
    <property type="molecule type" value="Genomic_DNA"/>
</dbReference>
<comment type="caution">
    <text evidence="2">The sequence shown here is derived from an EMBL/GenBank/DDBJ whole genome shotgun (WGS) entry which is preliminary data.</text>
</comment>
<name>M1ZQ03_CLOBO</name>
<dbReference type="SUPFAM" id="SSF52218">
    <property type="entry name" value="Flavoproteins"/>
    <property type="match status" value="1"/>
</dbReference>
<accession>M1ZQ03</accession>
<organism evidence="2 3">
    <name type="scientific">Clostridium botulinum CFSAN001627</name>
    <dbReference type="NCBI Taxonomy" id="1232189"/>
    <lineage>
        <taxon>Bacteria</taxon>
        <taxon>Bacillati</taxon>
        <taxon>Bacillota</taxon>
        <taxon>Clostridia</taxon>
        <taxon>Eubacteriales</taxon>
        <taxon>Clostridiaceae</taxon>
        <taxon>Clostridium</taxon>
    </lineage>
</organism>